<keyword evidence="1" id="KW-1133">Transmembrane helix</keyword>
<keyword evidence="1" id="KW-0812">Transmembrane</keyword>
<proteinExistence type="predicted"/>
<keyword evidence="3" id="KW-1185">Reference proteome</keyword>
<gene>
    <name evidence="2" type="ORF">RPR59_06270</name>
</gene>
<evidence type="ECO:0000313" key="2">
    <source>
        <dbReference type="EMBL" id="WNO54846.1"/>
    </source>
</evidence>
<evidence type="ECO:0000256" key="1">
    <source>
        <dbReference type="SAM" id="Phobius"/>
    </source>
</evidence>
<dbReference type="RefSeq" id="WP_313917802.1">
    <property type="nucleotide sequence ID" value="NZ_CP135076.1"/>
</dbReference>
<evidence type="ECO:0000313" key="3">
    <source>
        <dbReference type="Proteomes" id="UP001302249"/>
    </source>
</evidence>
<organism evidence="2 3">
    <name type="scientific">Stakelama saccharophila</name>
    <dbReference type="NCBI Taxonomy" id="3075605"/>
    <lineage>
        <taxon>Bacteria</taxon>
        <taxon>Pseudomonadati</taxon>
        <taxon>Pseudomonadota</taxon>
        <taxon>Alphaproteobacteria</taxon>
        <taxon>Sphingomonadales</taxon>
        <taxon>Sphingomonadaceae</taxon>
        <taxon>Stakelama</taxon>
    </lineage>
</organism>
<sequence>MRGLIETVHVLAGLGAPLLLGWLSAWSYPLGRQDIWLVTWAAMGVTLVMGIGPMRRAIRVDRRKLRKRNLNG</sequence>
<name>A0ABZ0BBN8_9SPHN</name>
<dbReference type="EMBL" id="CP135076">
    <property type="protein sequence ID" value="WNO54846.1"/>
    <property type="molecule type" value="Genomic_DNA"/>
</dbReference>
<protein>
    <submittedName>
        <fullName evidence="2">Uncharacterized protein</fullName>
    </submittedName>
</protein>
<feature type="transmembrane region" description="Helical" evidence="1">
    <location>
        <begin position="35"/>
        <end position="58"/>
    </location>
</feature>
<dbReference type="Proteomes" id="UP001302249">
    <property type="component" value="Chromosome"/>
</dbReference>
<reference evidence="2 3" key="1">
    <citation type="submission" date="2023-09" db="EMBL/GenBank/DDBJ databases">
        <authorList>
            <person name="Rey-Velasco X."/>
        </authorList>
    </citation>
    <scope>NUCLEOTIDE SEQUENCE [LARGE SCALE GENOMIC DNA]</scope>
    <source>
        <strain evidence="2 3">W311</strain>
    </source>
</reference>
<keyword evidence="1" id="KW-0472">Membrane</keyword>
<accession>A0ABZ0BBN8</accession>